<sequence length="375" mass="40254">MAITPQKQLQYWGIAAIVFALVLYGLGNVLAPYILGGAIAYCLDPIADRLEAWGLSRIMATVVITLSGILLFLLIFLLVVPTLIGQLGELIAQIGRIVGDLPQTWERFKDWASERIPGVELEGAFLQEQLANLGAAIQSRSAQVVNALVSSAQGIMNVIVLVLIVPVVTFYLLMDWDRMVANVDDMLPREHQSTIRDLASQIDRTLASFIRGQGTVCLILGTYYGVALMLAGLNFGLIVGLIAGLISFIPYVGALVGGALAFGLALFQWWGGTEMVDGETVQTGINWLRIGIVGAIFAFGQFVEGNFLTPNLVGSSVGLHPVWLILALSVFGSLFGFVGMLIAVPVAAIIGVLARFGINEYKKSRLYQGPAEGDS</sequence>
<feature type="transmembrane region" description="Helical" evidence="8">
    <location>
        <begin position="287"/>
        <end position="303"/>
    </location>
</feature>
<keyword evidence="3" id="KW-0813">Transport</keyword>
<reference evidence="9 10" key="1">
    <citation type="submission" date="2017-03" db="EMBL/GenBank/DDBJ databases">
        <authorList>
            <person name="Afonso C.L."/>
            <person name="Miller P.J."/>
            <person name="Scott M.A."/>
            <person name="Spackman E."/>
            <person name="Goraichik I."/>
            <person name="Dimitrov K.M."/>
            <person name="Suarez D.L."/>
            <person name="Swayne D.E."/>
        </authorList>
    </citation>
    <scope>NUCLEOTIDE SEQUENCE [LARGE SCALE GENOMIC DNA]</scope>
    <source>
        <strain evidence="9 10">CECT 8397</strain>
    </source>
</reference>
<dbReference type="GO" id="GO:0005886">
    <property type="term" value="C:plasma membrane"/>
    <property type="evidence" value="ECO:0007669"/>
    <property type="project" value="UniProtKB-SubCell"/>
</dbReference>
<evidence type="ECO:0000256" key="1">
    <source>
        <dbReference type="ARBA" id="ARBA00004651"/>
    </source>
</evidence>
<evidence type="ECO:0000256" key="6">
    <source>
        <dbReference type="ARBA" id="ARBA00022989"/>
    </source>
</evidence>
<dbReference type="Proteomes" id="UP000193623">
    <property type="component" value="Unassembled WGS sequence"/>
</dbReference>
<feature type="transmembrane region" description="Helical" evidence="8">
    <location>
        <begin position="154"/>
        <end position="173"/>
    </location>
</feature>
<evidence type="ECO:0000313" key="10">
    <source>
        <dbReference type="Proteomes" id="UP000193623"/>
    </source>
</evidence>
<keyword evidence="4" id="KW-1003">Cell membrane</keyword>
<dbReference type="Pfam" id="PF01594">
    <property type="entry name" value="AI-2E_transport"/>
    <property type="match status" value="2"/>
</dbReference>
<evidence type="ECO:0000256" key="7">
    <source>
        <dbReference type="ARBA" id="ARBA00023136"/>
    </source>
</evidence>
<proteinExistence type="inferred from homology"/>
<protein>
    <submittedName>
        <fullName evidence="9">Pheromone autoinducer 2 transporter</fullName>
    </submittedName>
</protein>
<dbReference type="PANTHER" id="PTHR21716:SF53">
    <property type="entry name" value="PERMEASE PERM-RELATED"/>
    <property type="match status" value="1"/>
</dbReference>
<dbReference type="RefSeq" id="WP_085864396.1">
    <property type="nucleotide sequence ID" value="NZ_FWFT01000003.1"/>
</dbReference>
<evidence type="ECO:0000256" key="4">
    <source>
        <dbReference type="ARBA" id="ARBA00022475"/>
    </source>
</evidence>
<dbReference type="GO" id="GO:0055085">
    <property type="term" value="P:transmembrane transport"/>
    <property type="evidence" value="ECO:0007669"/>
    <property type="project" value="TreeGrafter"/>
</dbReference>
<gene>
    <name evidence="9" type="ORF">PSJ8397_01954</name>
</gene>
<evidence type="ECO:0000256" key="8">
    <source>
        <dbReference type="SAM" id="Phobius"/>
    </source>
</evidence>
<dbReference type="EMBL" id="FWFT01000003">
    <property type="protein sequence ID" value="SLN39527.1"/>
    <property type="molecule type" value="Genomic_DNA"/>
</dbReference>
<name>A0A1Y5SFB6_9RHOB</name>
<evidence type="ECO:0000256" key="5">
    <source>
        <dbReference type="ARBA" id="ARBA00022692"/>
    </source>
</evidence>
<evidence type="ECO:0000313" key="9">
    <source>
        <dbReference type="EMBL" id="SLN39527.1"/>
    </source>
</evidence>
<keyword evidence="5 8" id="KW-0812">Transmembrane</keyword>
<comment type="subcellular location">
    <subcellularLocation>
        <location evidence="1">Cell membrane</location>
        <topology evidence="1">Multi-pass membrane protein</topology>
    </subcellularLocation>
</comment>
<keyword evidence="10" id="KW-1185">Reference proteome</keyword>
<feature type="transmembrane region" description="Helical" evidence="8">
    <location>
        <begin position="55"/>
        <end position="80"/>
    </location>
</feature>
<dbReference type="InterPro" id="IPR002549">
    <property type="entry name" value="AI-2E-like"/>
</dbReference>
<feature type="transmembrane region" description="Helical" evidence="8">
    <location>
        <begin position="248"/>
        <end position="267"/>
    </location>
</feature>
<evidence type="ECO:0000256" key="2">
    <source>
        <dbReference type="ARBA" id="ARBA00009773"/>
    </source>
</evidence>
<comment type="similarity">
    <text evidence="2">Belongs to the autoinducer-2 exporter (AI-2E) (TC 2.A.86) family.</text>
</comment>
<keyword evidence="7 8" id="KW-0472">Membrane</keyword>
<evidence type="ECO:0000256" key="3">
    <source>
        <dbReference type="ARBA" id="ARBA00022448"/>
    </source>
</evidence>
<feature type="transmembrane region" description="Helical" evidence="8">
    <location>
        <begin position="323"/>
        <end position="356"/>
    </location>
</feature>
<dbReference type="PANTHER" id="PTHR21716">
    <property type="entry name" value="TRANSMEMBRANE PROTEIN"/>
    <property type="match status" value="1"/>
</dbReference>
<dbReference type="AlphaFoldDB" id="A0A1Y5SFB6"/>
<organism evidence="9 10">
    <name type="scientific">Pseudooctadecabacter jejudonensis</name>
    <dbReference type="NCBI Taxonomy" id="1391910"/>
    <lineage>
        <taxon>Bacteria</taxon>
        <taxon>Pseudomonadati</taxon>
        <taxon>Pseudomonadota</taxon>
        <taxon>Alphaproteobacteria</taxon>
        <taxon>Rhodobacterales</taxon>
        <taxon>Paracoccaceae</taxon>
        <taxon>Pseudooctadecabacter</taxon>
    </lineage>
</organism>
<feature type="transmembrane region" description="Helical" evidence="8">
    <location>
        <begin position="216"/>
        <end position="242"/>
    </location>
</feature>
<feature type="transmembrane region" description="Helical" evidence="8">
    <location>
        <begin position="12"/>
        <end position="43"/>
    </location>
</feature>
<keyword evidence="6 8" id="KW-1133">Transmembrane helix</keyword>
<accession>A0A1Y5SFB6</accession>
<dbReference type="OrthoDB" id="5792512at2"/>